<feature type="region of interest" description="Disordered" evidence="1">
    <location>
        <begin position="1785"/>
        <end position="1816"/>
    </location>
</feature>
<feature type="region of interest" description="Disordered" evidence="1">
    <location>
        <begin position="1830"/>
        <end position="1979"/>
    </location>
</feature>
<dbReference type="EMBL" id="LN714482">
    <property type="protein sequence ID" value="CEL67051.1"/>
    <property type="molecule type" value="Genomic_DNA"/>
</dbReference>
<feature type="compositionally biased region" description="Basic and acidic residues" evidence="1">
    <location>
        <begin position="1649"/>
        <end position="1662"/>
    </location>
</feature>
<feature type="region of interest" description="Disordered" evidence="1">
    <location>
        <begin position="1028"/>
        <end position="1085"/>
    </location>
</feature>
<feature type="region of interest" description="Disordered" evidence="1">
    <location>
        <begin position="130"/>
        <end position="157"/>
    </location>
</feature>
<dbReference type="InterPro" id="IPR011989">
    <property type="entry name" value="ARM-like"/>
</dbReference>
<feature type="compositionally biased region" description="Basic and acidic residues" evidence="1">
    <location>
        <begin position="1785"/>
        <end position="1811"/>
    </location>
</feature>
<feature type="region of interest" description="Disordered" evidence="1">
    <location>
        <begin position="1269"/>
        <end position="1292"/>
    </location>
</feature>
<feature type="region of interest" description="Disordered" evidence="1">
    <location>
        <begin position="2075"/>
        <end position="2106"/>
    </location>
</feature>
<feature type="compositionally biased region" description="Basic and acidic residues" evidence="1">
    <location>
        <begin position="2459"/>
        <end position="2470"/>
    </location>
</feature>
<feature type="compositionally biased region" description="Basic and acidic residues" evidence="1">
    <location>
        <begin position="1964"/>
        <end position="1979"/>
    </location>
</feature>
<feature type="compositionally biased region" description="Basic and acidic residues" evidence="1">
    <location>
        <begin position="177"/>
        <end position="189"/>
    </location>
</feature>
<feature type="compositionally biased region" description="Basic and acidic residues" evidence="1">
    <location>
        <begin position="1850"/>
        <end position="1862"/>
    </location>
</feature>
<gene>
    <name evidence="2" type="ORF">BN1204_028565</name>
</gene>
<dbReference type="InterPro" id="IPR016024">
    <property type="entry name" value="ARM-type_fold"/>
</dbReference>
<feature type="region of interest" description="Disordered" evidence="1">
    <location>
        <begin position="460"/>
        <end position="493"/>
    </location>
</feature>
<feature type="compositionally biased region" description="Gly residues" evidence="1">
    <location>
        <begin position="396"/>
        <end position="405"/>
    </location>
</feature>
<feature type="region of interest" description="Disordered" evidence="1">
    <location>
        <begin position="25"/>
        <end position="45"/>
    </location>
</feature>
<feature type="compositionally biased region" description="Polar residues" evidence="1">
    <location>
        <begin position="566"/>
        <end position="578"/>
    </location>
</feature>
<feature type="compositionally biased region" description="Low complexity" evidence="1">
    <location>
        <begin position="2081"/>
        <end position="2096"/>
    </location>
</feature>
<feature type="region of interest" description="Disordered" evidence="1">
    <location>
        <begin position="2459"/>
        <end position="2481"/>
    </location>
</feature>
<feature type="compositionally biased region" description="Polar residues" evidence="1">
    <location>
        <begin position="343"/>
        <end position="357"/>
    </location>
</feature>
<accession>A0A0F7UDD0</accession>
<feature type="region of interest" description="Disordered" evidence="1">
    <location>
        <begin position="334"/>
        <end position="425"/>
    </location>
</feature>
<feature type="region of interest" description="Disordered" evidence="1">
    <location>
        <begin position="943"/>
        <end position="984"/>
    </location>
</feature>
<dbReference type="Gene3D" id="1.25.10.10">
    <property type="entry name" value="Leucine-rich Repeat Variant"/>
    <property type="match status" value="1"/>
</dbReference>
<feature type="compositionally biased region" description="Pro residues" evidence="1">
    <location>
        <begin position="1203"/>
        <end position="1213"/>
    </location>
</feature>
<evidence type="ECO:0000256" key="1">
    <source>
        <dbReference type="SAM" id="MobiDB-lite"/>
    </source>
</evidence>
<feature type="region of interest" description="Disordered" evidence="1">
    <location>
        <begin position="549"/>
        <end position="591"/>
    </location>
</feature>
<feature type="compositionally biased region" description="Polar residues" evidence="1">
    <location>
        <begin position="1583"/>
        <end position="1592"/>
    </location>
</feature>
<organism evidence="2">
    <name type="scientific">Neospora caninum (strain Liverpool)</name>
    <dbReference type="NCBI Taxonomy" id="572307"/>
    <lineage>
        <taxon>Eukaryota</taxon>
        <taxon>Sar</taxon>
        <taxon>Alveolata</taxon>
        <taxon>Apicomplexa</taxon>
        <taxon>Conoidasida</taxon>
        <taxon>Coccidia</taxon>
        <taxon>Eucoccidiorida</taxon>
        <taxon>Eimeriorina</taxon>
        <taxon>Sarcocystidae</taxon>
        <taxon>Neospora</taxon>
    </lineage>
</organism>
<protein>
    <submittedName>
        <fullName evidence="2">HEAT repeat-containing protein</fullName>
    </submittedName>
</protein>
<feature type="compositionally biased region" description="Basic and acidic residues" evidence="1">
    <location>
        <begin position="281"/>
        <end position="293"/>
    </location>
</feature>
<feature type="region of interest" description="Disordered" evidence="1">
    <location>
        <begin position="1493"/>
        <end position="1726"/>
    </location>
</feature>
<feature type="compositionally biased region" description="Acidic residues" evidence="1">
    <location>
        <begin position="1916"/>
        <end position="1942"/>
    </location>
</feature>
<feature type="region of interest" description="Disordered" evidence="1">
    <location>
        <begin position="169"/>
        <end position="190"/>
    </location>
</feature>
<evidence type="ECO:0000313" key="2">
    <source>
        <dbReference type="EMBL" id="CEL67051.1"/>
    </source>
</evidence>
<feature type="compositionally biased region" description="Basic and acidic residues" evidence="1">
    <location>
        <begin position="2097"/>
        <end position="2106"/>
    </location>
</feature>
<sequence>MASMDSLPSPFAALSCGSDGPALADGAPALASSDPSFPPPSTPISSSAARAWRAHALFHAVASWEAILRLFPSHHERLDLLRKQPKSQASLRTLARLMHTLPASAHHALWLSVVGLVKTINRTPRPACDLAPDARRGDGLSGQPAPPRVPAGGGDAHEGDWTDTWKADGTNGWAAGEELRPRPVSREEENANPEAVLLRRFSVLALFLGAFVDHQTAVSQRKRRLQHGQRGASGLPRSAEGCREAPGNDNELESAPSLPEQDDRERKGGAALCRGSGPVRRSLESRNAEEPPEAKTAGGCTYAPPMGVYVVASFLKNNCFRLRLPRVTSKTPKAENACDQTKAEATTQENIGSSTEAESVLGGTDTECSATGKGRQLLSSDANEVDAQRDDRGAGPASGAGGASRGGATQSRAVEAAKDASTEDVGEELRLLQWRVGDIVVKLVELGLFVSAPAAQLQAQGEETPSLGRQGPSPPAGSDGHVADGATQDAESGEIQQLPLPGRQSFVLSALLHQLQLVAAATTEPEERRQRLRSLARFARRPHVATPLERSLAAADRASPRPGRAVSSSSRLWNSRQPFQDEEPGDARGRREAQRDVVLEKVLLLVLLLLQPPFPLLQEEGTTRLVAAWWGRHQALRQLFFNNLLGVLEDEAVPLWQLETLGKFFFLAVRLSLASPSPLTLELQQLLRACASSPLPLAHRCRVFLVPFFQQPELSPHLASPQDPAGCRVTANVVSLADAFLWRSLKSPNWQVRFNAVCLWQVLSSSHLALQEQHPEYFIATLKQTLEDPCPSVRLASAAFVSSLLRRCCTSAVLPPSSQMRTHSISEARAPQEGSGVWLLSPAVFSALLDCLLSAAADTSAPLVRAQAVLAVHSAAQPFSPALERLQSPPGGPRRGLEAATAAGHAAARDAIRDLAPRLRSLLHDASPCVRLAAAMLVGPYTDGAPGGQRQSCEGRDGESEAASRGQDLWQLGGRGTEGREGRLTGTRVQDQVWGRCTRDFLVGLLSAQHAERVMAVASLARRRAAERRDVRSRASPGGRFEATARRSAETGASVKGPGDSDLAPSAVRCAGSGGGGDTRGRLGKRDARSWRKHRSAAAFAAATVGTTGEDGAENALSQALWRAREERRCLDSVAAVANAAELHTAGPMVVSRHLARQLLLQLFEAPLHEQAFQIKRLCQTHAPLLYALAAHVGACACEPAAPWPSPGSPPSRPMLDSSSEETRSCTSENCRGRVSYVDRCRLGVALFTQVRAEIVAYEAAKNRTGLRLGRERQAGETANAAERSPDTEETKKASWYRGSLLVEWQAQLTMSAQLLRPHCLRRDEQLLEEQPLLRRFLINSIQEGDLLACLQNTAGGAVLQYSFWNFFVSLPTCVTFSTPSSSDANAPAQAPPVEQSCGSNLFSSLLSDADGVWPSFLGSDLEPGAVSAESSAVRASATTPHAYSRVLKLFVQHVSLFLDGRRCAAVQALHAYTAAHTCHAVLTAADADPGSTAHGIEGVDRKLGVPASPPKRTGGAESSPDTGGGALEDGDGRGRAGARCNGSKTRRATGTGEQTETHPEAAEGTGLSATRGTRRSSPALREQTQAESAAKQTERETEDSGSEEGKRRCLRPRAGKGEGRGNRSALRTESMSESEDPAIPARPRGRRYRGEREPHMSRIEDGAEGATFKRRSSTLPRGNAREASDGGKSEFVSLVANRASSRHGSSGAQQPPDEWPTCGGSDSPVPTWLQSRSEAEVDSALFLDVFLPFLLRQPRLRRWFAAQLGRRLLPLVAALEQQRQLLESEERADRAGLEGDSAEDHLEGRGNPRDKKARRLAVETEDCGWHVARPRHRDAARPVSPGRSPGNICDREGRQDGDGEAVRTLTRRQRVLAQKATRDHRSGESGEEEAEKPCTDSASGQFVRKSRGTRRGEADPESGQDTEASEVSEDEDETSEDDPRDEDFQLGCARRSRRGKRPRRGHDRWNAKKLRSDPVSEAQRHSSTLELAFEKHQELLCVALRQTPVPSCLALSQRGVPAHVASSVLPVSGSLPPSPGASIRPDQPSFLSLPSFVAALEIAALLRHMPRGREILIGLDEPPNSARDASSAANAADSSPHSKESAGKTTLQERFDLLPLRDVFLHASVAFLRALRRLLSRPAFQAPGSSSAVFSLLRAGPEHLERPDDPATAGEGRRGAACSDPPMPLEIFMVAAHQPRPVSRRGEQPLLRALLAQFPRERLTLQRFLFKRALDVFCSLGQLVAAYPRRHVPAPTRLLNPALVELSGLLEPLANVEPLAGQGPQQASALSLSVASGVVLEAGAELLPTPREEPQSADATATQAAACRRGHRRRLRAGGITGAVDGAGRLDSPQVRLKTMGDTTVELKRWRRNIHIILEIYGVVCEHLAFFFSVPVSWERHKAYKSSAGKALFARMLARLPALLEAMFTWVDFFRATSDCVAVFEHAIAALQVATDARGKDKPAQTCVKRDGKPSGPRGGSAKDEAAGLARLSWNSGACVGHAVCDFWQDAVLQGELNRGVKACKGKVDEGRTDQSAKGIQELNLALCKDSSPQGEKENTCPEETQELHVSQEHFQLRSMQEELDLDTRNNRNKPVTGLTAPANRTQEQGARNEAAETDVGVMEENAVGVLRVLLARGVSGKIEATKRTSLVWRFLRTFPGNDSLRSLLREVDDEGLQDAATDGASQPFVG</sequence>
<feature type="region of interest" description="Disordered" evidence="1">
    <location>
        <begin position="1203"/>
        <end position="1225"/>
    </location>
</feature>
<reference evidence="2" key="1">
    <citation type="journal article" date="2015" name="PLoS ONE">
        <title>Comprehensive Evaluation of Toxoplasma gondii VEG and Neospora caninum LIV Genomes with Tachyzoite Stage Transcriptome and Proteome Defines Novel Transcript Features.</title>
        <authorList>
            <person name="Ramaprasad A."/>
            <person name="Mourier T."/>
            <person name="Naeem R."/>
            <person name="Malas T.B."/>
            <person name="Moussa E."/>
            <person name="Panigrahi A."/>
            <person name="Vermont S.J."/>
            <person name="Otto T.D."/>
            <person name="Wastling J."/>
            <person name="Pain A."/>
        </authorList>
    </citation>
    <scope>NUCLEOTIDE SEQUENCE</scope>
    <source>
        <strain evidence="2">Liverpool</strain>
    </source>
</reference>
<name>A0A0F7UDD0_NEOCL</name>
<feature type="compositionally biased region" description="Low complexity" evidence="1">
    <location>
        <begin position="25"/>
        <end position="35"/>
    </location>
</feature>
<proteinExistence type="predicted"/>
<dbReference type="SUPFAM" id="SSF48371">
    <property type="entry name" value="ARM repeat"/>
    <property type="match status" value="1"/>
</dbReference>
<feature type="compositionally biased region" description="Polar residues" evidence="1">
    <location>
        <begin position="1699"/>
        <end position="1710"/>
    </location>
</feature>
<feature type="compositionally biased region" description="Basic and acidic residues" evidence="1">
    <location>
        <begin position="1680"/>
        <end position="1689"/>
    </location>
</feature>
<feature type="compositionally biased region" description="Basic residues" evidence="1">
    <location>
        <begin position="1951"/>
        <end position="1963"/>
    </location>
</feature>
<feature type="region of interest" description="Disordered" evidence="1">
    <location>
        <begin position="220"/>
        <end position="301"/>
    </location>
</feature>